<dbReference type="FunFam" id="1.20.1050.10:FF:000012">
    <property type="entry name" value="Tau class glutathione S-transferase"/>
    <property type="match status" value="1"/>
</dbReference>
<feature type="domain" description="GST N-terminal" evidence="5">
    <location>
        <begin position="6"/>
        <end position="115"/>
    </location>
</feature>
<keyword evidence="2 7" id="KW-0808">Transferase</keyword>
<dbReference type="Pfam" id="PF02798">
    <property type="entry name" value="GST_N"/>
    <property type="match status" value="1"/>
</dbReference>
<dbReference type="GO" id="GO:0006749">
    <property type="term" value="P:glutathione metabolic process"/>
    <property type="evidence" value="ECO:0007669"/>
    <property type="project" value="InterPro"/>
</dbReference>
<evidence type="ECO:0000313" key="7">
    <source>
        <dbReference type="EMBL" id="RHN46292.1"/>
    </source>
</evidence>
<feature type="domain" description="GST C-terminal" evidence="6">
    <location>
        <begin position="120"/>
        <end position="248"/>
    </location>
</feature>
<dbReference type="Gramene" id="rna40767">
    <property type="protein sequence ID" value="RHN46292.1"/>
    <property type="gene ID" value="gene40767"/>
</dbReference>
<comment type="similarity">
    <text evidence="4">Belongs to the GST superfamily.</text>
</comment>
<dbReference type="AlphaFoldDB" id="A0A396GYW8"/>
<dbReference type="PANTHER" id="PTHR11260:SF719">
    <property type="entry name" value="GLUTATHIONE S-TRANSFERASE-RELATED"/>
    <property type="match status" value="1"/>
</dbReference>
<dbReference type="EMBL" id="PSQE01000007">
    <property type="protein sequence ID" value="RHN46292.1"/>
    <property type="molecule type" value="Genomic_DNA"/>
</dbReference>
<dbReference type="CDD" id="cd03185">
    <property type="entry name" value="GST_C_Tau"/>
    <property type="match status" value="1"/>
</dbReference>
<evidence type="ECO:0000259" key="5">
    <source>
        <dbReference type="PROSITE" id="PS50404"/>
    </source>
</evidence>
<dbReference type="SFLD" id="SFLDS00019">
    <property type="entry name" value="Glutathione_Transferase_(cytos"/>
    <property type="match status" value="1"/>
</dbReference>
<sequence>MSTNQEEVQLLGALGSPFACRVQIALKWKGIEYKYEDVKLLGVVGSPFFCRVQIALKFKGIEYEFVKEDLTNKSDLLLKYNPVHKKIPVLVHNEKPISESLVILEYIDEVWKQNPILSSDPYQKSLARFWSKFIDDKIVTSSFKAVYAVNDEKERQKNVEESTEALQILENELKNKYFGGEEINFVDIAAVFIAFWIPLIQDIAELKLFNAEKYPKLYKWSQEFLNHPAVKEHVPARDPLFAFFKAKYDALVSASK</sequence>
<comment type="caution">
    <text evidence="7">The sequence shown here is derived from an EMBL/GenBank/DDBJ whole genome shotgun (WGS) entry which is preliminary data.</text>
</comment>
<dbReference type="GO" id="GO:0004364">
    <property type="term" value="F:glutathione transferase activity"/>
    <property type="evidence" value="ECO:0007669"/>
    <property type="project" value="UniProtKB-EC"/>
</dbReference>
<evidence type="ECO:0000256" key="3">
    <source>
        <dbReference type="ARBA" id="ARBA00047960"/>
    </source>
</evidence>
<dbReference type="InterPro" id="IPR045074">
    <property type="entry name" value="GST_C_Tau"/>
</dbReference>
<proteinExistence type="inferred from homology"/>
<dbReference type="InterPro" id="IPR010987">
    <property type="entry name" value="Glutathione-S-Trfase_C-like"/>
</dbReference>
<dbReference type="InterPro" id="IPR004045">
    <property type="entry name" value="Glutathione_S-Trfase_N"/>
</dbReference>
<reference evidence="7" key="1">
    <citation type="journal article" date="2018" name="Nat. Plants">
        <title>Whole-genome landscape of Medicago truncatula symbiotic genes.</title>
        <authorList>
            <person name="Pecrix Y."/>
            <person name="Gamas P."/>
            <person name="Carrere S."/>
        </authorList>
    </citation>
    <scope>NUCLEOTIDE SEQUENCE</scope>
    <source>
        <tissue evidence="7">Leaves</tissue>
    </source>
</reference>
<dbReference type="InterPro" id="IPR045073">
    <property type="entry name" value="Omega/Tau-like"/>
</dbReference>
<dbReference type="PROSITE" id="PS50404">
    <property type="entry name" value="GST_NTER"/>
    <property type="match status" value="1"/>
</dbReference>
<name>A0A396GYW8_MEDTR</name>
<dbReference type="PANTHER" id="PTHR11260">
    <property type="entry name" value="GLUTATHIONE S-TRANSFERASE, GST, SUPERFAMILY, GST DOMAIN CONTAINING"/>
    <property type="match status" value="1"/>
</dbReference>
<dbReference type="EC" id="2.5.1.18" evidence="1"/>
<dbReference type="InterPro" id="IPR036249">
    <property type="entry name" value="Thioredoxin-like_sf"/>
</dbReference>
<protein>
    <recommendedName>
        <fullName evidence="1">glutathione transferase</fullName>
        <ecNumber evidence="1">2.5.1.18</ecNumber>
    </recommendedName>
</protein>
<dbReference type="Gene3D" id="1.20.1050.10">
    <property type="match status" value="1"/>
</dbReference>
<dbReference type="Gene3D" id="3.40.30.10">
    <property type="entry name" value="Glutaredoxin"/>
    <property type="match status" value="2"/>
</dbReference>
<evidence type="ECO:0000259" key="6">
    <source>
        <dbReference type="PROSITE" id="PS50405"/>
    </source>
</evidence>
<organism evidence="7">
    <name type="scientific">Medicago truncatula</name>
    <name type="common">Barrel medic</name>
    <name type="synonym">Medicago tribuloides</name>
    <dbReference type="NCBI Taxonomy" id="3880"/>
    <lineage>
        <taxon>Eukaryota</taxon>
        <taxon>Viridiplantae</taxon>
        <taxon>Streptophyta</taxon>
        <taxon>Embryophyta</taxon>
        <taxon>Tracheophyta</taxon>
        <taxon>Spermatophyta</taxon>
        <taxon>Magnoliopsida</taxon>
        <taxon>eudicotyledons</taxon>
        <taxon>Gunneridae</taxon>
        <taxon>Pentapetalae</taxon>
        <taxon>rosids</taxon>
        <taxon>fabids</taxon>
        <taxon>Fabales</taxon>
        <taxon>Fabaceae</taxon>
        <taxon>Papilionoideae</taxon>
        <taxon>50 kb inversion clade</taxon>
        <taxon>NPAAA clade</taxon>
        <taxon>Hologalegina</taxon>
        <taxon>IRL clade</taxon>
        <taxon>Trifolieae</taxon>
        <taxon>Medicago</taxon>
    </lineage>
</organism>
<evidence type="ECO:0000256" key="1">
    <source>
        <dbReference type="ARBA" id="ARBA00012452"/>
    </source>
</evidence>
<dbReference type="Proteomes" id="UP000265566">
    <property type="component" value="Chromosome 7"/>
</dbReference>
<dbReference type="SFLD" id="SFLDG01152">
    <property type="entry name" value="Main.3:_Omega-_and_Tau-like"/>
    <property type="match status" value="1"/>
</dbReference>
<dbReference type="Pfam" id="PF00043">
    <property type="entry name" value="GST_C"/>
    <property type="match status" value="1"/>
</dbReference>
<dbReference type="PROSITE" id="PS50405">
    <property type="entry name" value="GST_CTER"/>
    <property type="match status" value="1"/>
</dbReference>
<dbReference type="InterPro" id="IPR036282">
    <property type="entry name" value="Glutathione-S-Trfase_C_sf"/>
</dbReference>
<dbReference type="InterPro" id="IPR040079">
    <property type="entry name" value="Glutathione_S-Trfase"/>
</dbReference>
<dbReference type="CDD" id="cd03058">
    <property type="entry name" value="GST_N_Tau"/>
    <property type="match status" value="1"/>
</dbReference>
<dbReference type="SFLD" id="SFLDG00358">
    <property type="entry name" value="Main_(cytGST)"/>
    <property type="match status" value="1"/>
</dbReference>
<evidence type="ECO:0000256" key="2">
    <source>
        <dbReference type="ARBA" id="ARBA00022679"/>
    </source>
</evidence>
<dbReference type="FunFam" id="3.40.30.10:FF:000014">
    <property type="entry name" value="Tau class glutathione S-transferase"/>
    <property type="match status" value="1"/>
</dbReference>
<evidence type="ECO:0000256" key="4">
    <source>
        <dbReference type="RuleBase" id="RU003494"/>
    </source>
</evidence>
<dbReference type="SUPFAM" id="SSF52833">
    <property type="entry name" value="Thioredoxin-like"/>
    <property type="match status" value="2"/>
</dbReference>
<comment type="catalytic activity">
    <reaction evidence="3">
        <text>RX + glutathione = an S-substituted glutathione + a halide anion + H(+)</text>
        <dbReference type="Rhea" id="RHEA:16437"/>
        <dbReference type="ChEBI" id="CHEBI:15378"/>
        <dbReference type="ChEBI" id="CHEBI:16042"/>
        <dbReference type="ChEBI" id="CHEBI:17792"/>
        <dbReference type="ChEBI" id="CHEBI:57925"/>
        <dbReference type="ChEBI" id="CHEBI:90779"/>
        <dbReference type="EC" id="2.5.1.18"/>
    </reaction>
</comment>
<dbReference type="SUPFAM" id="SSF47616">
    <property type="entry name" value="GST C-terminal domain-like"/>
    <property type="match status" value="1"/>
</dbReference>
<gene>
    <name evidence="7" type="ORF">MtrunA17_Chr7g0240691</name>
</gene>
<accession>A0A396GYW8</accession>
<dbReference type="InterPro" id="IPR004046">
    <property type="entry name" value="GST_C"/>
</dbReference>